<dbReference type="AlphaFoldDB" id="A0AAW1TZ64"/>
<evidence type="ECO:0000313" key="3">
    <source>
        <dbReference type="Proteomes" id="UP001431783"/>
    </source>
</evidence>
<evidence type="ECO:0000256" key="1">
    <source>
        <dbReference type="SAM" id="MobiDB-lite"/>
    </source>
</evidence>
<sequence length="125" mass="14509">MCCETNKIVVEIHIPSSFGLDRCGAPEFFQYFNDFHINIKFTMEKERYSSLSFIDVLQIKRLTNKPIFMVKEQDDNEEENIEITDEEIQEDIKRLKTRKASGRAGVTKNQPTEKSVNGSSQRVIC</sequence>
<protein>
    <submittedName>
        <fullName evidence="2">Uncharacterized protein</fullName>
    </submittedName>
</protein>
<evidence type="ECO:0000313" key="2">
    <source>
        <dbReference type="EMBL" id="KAK9873407.1"/>
    </source>
</evidence>
<feature type="compositionally biased region" description="Polar residues" evidence="1">
    <location>
        <begin position="107"/>
        <end position="125"/>
    </location>
</feature>
<dbReference type="Proteomes" id="UP001431783">
    <property type="component" value="Unassembled WGS sequence"/>
</dbReference>
<comment type="caution">
    <text evidence="2">The sequence shown here is derived from an EMBL/GenBank/DDBJ whole genome shotgun (WGS) entry which is preliminary data.</text>
</comment>
<organism evidence="2 3">
    <name type="scientific">Henosepilachna vigintioctopunctata</name>
    <dbReference type="NCBI Taxonomy" id="420089"/>
    <lineage>
        <taxon>Eukaryota</taxon>
        <taxon>Metazoa</taxon>
        <taxon>Ecdysozoa</taxon>
        <taxon>Arthropoda</taxon>
        <taxon>Hexapoda</taxon>
        <taxon>Insecta</taxon>
        <taxon>Pterygota</taxon>
        <taxon>Neoptera</taxon>
        <taxon>Endopterygota</taxon>
        <taxon>Coleoptera</taxon>
        <taxon>Polyphaga</taxon>
        <taxon>Cucujiformia</taxon>
        <taxon>Coccinelloidea</taxon>
        <taxon>Coccinellidae</taxon>
        <taxon>Epilachninae</taxon>
        <taxon>Epilachnini</taxon>
        <taxon>Henosepilachna</taxon>
    </lineage>
</organism>
<name>A0AAW1TZ64_9CUCU</name>
<dbReference type="EMBL" id="JARQZJ010000019">
    <property type="protein sequence ID" value="KAK9873407.1"/>
    <property type="molecule type" value="Genomic_DNA"/>
</dbReference>
<proteinExistence type="predicted"/>
<reference evidence="2 3" key="1">
    <citation type="submission" date="2023-03" db="EMBL/GenBank/DDBJ databases">
        <title>Genome insight into feeding habits of ladybird beetles.</title>
        <authorList>
            <person name="Li H.-S."/>
            <person name="Huang Y.-H."/>
            <person name="Pang H."/>
        </authorList>
    </citation>
    <scope>NUCLEOTIDE SEQUENCE [LARGE SCALE GENOMIC DNA]</scope>
    <source>
        <strain evidence="2">SYSU_2023b</strain>
        <tissue evidence="2">Whole body</tissue>
    </source>
</reference>
<keyword evidence="3" id="KW-1185">Reference proteome</keyword>
<gene>
    <name evidence="2" type="ORF">WA026_022466</name>
</gene>
<accession>A0AAW1TZ64</accession>
<feature type="region of interest" description="Disordered" evidence="1">
    <location>
        <begin position="96"/>
        <end position="125"/>
    </location>
</feature>